<dbReference type="EMBL" id="JAJSPL020000018">
    <property type="protein sequence ID" value="KAK7740925.1"/>
    <property type="molecule type" value="Genomic_DNA"/>
</dbReference>
<feature type="binding site" evidence="3">
    <location>
        <position position="200"/>
    </location>
    <ligand>
        <name>Mn(2+)</name>
        <dbReference type="ChEBI" id="CHEBI:29035"/>
        <label>1</label>
    </ligand>
</feature>
<keyword evidence="5" id="KW-0732">Signal</keyword>
<sequence>MYTREILLTLGLLQAVPFSLGVPAPSVGDYGENSGPVGGVDPPTSTVTSVSGSLYGSKDLLGGKAPEPDTASDSGVVANPQYVNGQSADRKLGLYLDFNDIEAPQPVRGGFGGTDPGPRTYDYERINSDTFAAPGTDNGDVPQAMWPLGLSHNRQGSEPGAGWARQQNTDVLPSAEAMAGVDMQLGPNAYRELHWHTANEWSLVLKGCVRISTVDVAGQTFVDDLCSGDVWYFPSGVPHSIQAFDEGVEFLLVFDQGDFSEDGTFLVSEMMLRTPISVLSKNFQADPSAFNKLPKDQLYIFNGTPQPKTIGKSENLTSSAGSLSGTSNAYTYHWSSQAAYEVPGGSVKLIDTTTFPIAANFAAALVVVQPGAMREIHWHTTSPEWNYFLQGSARITVFKAPEAARTFDFTAGGVGYIPQAASHYVENTGDEDVIFLEVLQAPKFTDVSAAQWLALTPKQIVQDHLQLAEGVWESLPKEKQYIKQGDTNLTALATAVLSDGSASSASATSTSASGTPAATEAVAARAVEGGDYSETRRKVTTFFA</sequence>
<dbReference type="InterPro" id="IPR051610">
    <property type="entry name" value="GPI/OXD"/>
</dbReference>
<protein>
    <recommendedName>
        <fullName evidence="6">Cupin type-1 domain-containing protein</fullName>
    </recommendedName>
</protein>
<feature type="compositionally biased region" description="Low complexity" evidence="4">
    <location>
        <begin position="39"/>
        <end position="52"/>
    </location>
</feature>
<dbReference type="CDD" id="cd20305">
    <property type="entry name" value="cupin_OxDC_C"/>
    <property type="match status" value="1"/>
</dbReference>
<feature type="active site" description="Proton donor" evidence="2">
    <location>
        <position position="437"/>
    </location>
</feature>
<feature type="signal peptide" evidence="5">
    <location>
        <begin position="1"/>
        <end position="21"/>
    </location>
</feature>
<keyword evidence="3" id="KW-0464">Manganese</keyword>
<dbReference type="SUPFAM" id="SSF51182">
    <property type="entry name" value="RmlC-like cupins"/>
    <property type="match status" value="1"/>
</dbReference>
<dbReference type="Proteomes" id="UP001320245">
    <property type="component" value="Unassembled WGS sequence"/>
</dbReference>
<dbReference type="SMART" id="SM00835">
    <property type="entry name" value="Cupin_1"/>
    <property type="match status" value="2"/>
</dbReference>
<feature type="chain" id="PRO_5042969856" description="Cupin type-1 domain-containing protein" evidence="5">
    <location>
        <begin position="22"/>
        <end position="544"/>
    </location>
</feature>
<dbReference type="PANTHER" id="PTHR35848">
    <property type="entry name" value="OXALATE-BINDING PROTEIN"/>
    <property type="match status" value="1"/>
</dbReference>
<dbReference type="GO" id="GO:0046872">
    <property type="term" value="F:metal ion binding"/>
    <property type="evidence" value="ECO:0007669"/>
    <property type="project" value="UniProtKB-KW"/>
</dbReference>
<dbReference type="InterPro" id="IPR011051">
    <property type="entry name" value="RmlC_Cupin_sf"/>
</dbReference>
<evidence type="ECO:0000256" key="5">
    <source>
        <dbReference type="SAM" id="SignalP"/>
    </source>
</evidence>
<comment type="cofactor">
    <cofactor evidence="3">
        <name>Mn(2+)</name>
        <dbReference type="ChEBI" id="CHEBI:29035"/>
    </cofactor>
    <text evidence="3">Binds 2 manganese ions per subunit.</text>
</comment>
<dbReference type="PANTHER" id="PTHR35848:SF9">
    <property type="entry name" value="SLL1358 PROTEIN"/>
    <property type="match status" value="1"/>
</dbReference>
<keyword evidence="1 3" id="KW-0479">Metal-binding</keyword>
<feature type="region of interest" description="Disordered" evidence="4">
    <location>
        <begin position="58"/>
        <end position="82"/>
    </location>
</feature>
<comment type="caution">
    <text evidence="7">The sequence shown here is derived from an EMBL/GenBank/DDBJ whole genome shotgun (WGS) entry which is preliminary data.</text>
</comment>
<evidence type="ECO:0000313" key="8">
    <source>
        <dbReference type="Proteomes" id="UP001320245"/>
    </source>
</evidence>
<name>A0AAN9U970_9PEZI</name>
<feature type="binding site" evidence="3">
    <location>
        <position position="194"/>
    </location>
    <ligand>
        <name>Mn(2+)</name>
        <dbReference type="ChEBI" id="CHEBI:29035"/>
        <label>1</label>
    </ligand>
</feature>
<keyword evidence="8" id="KW-1185">Reference proteome</keyword>
<dbReference type="InterPro" id="IPR006045">
    <property type="entry name" value="Cupin_1"/>
</dbReference>
<feature type="binding site" evidence="3">
    <location>
        <position position="384"/>
    </location>
    <ligand>
        <name>Mn(2+)</name>
        <dbReference type="ChEBI" id="CHEBI:29035"/>
        <label>2</label>
    </ligand>
</feature>
<evidence type="ECO:0000259" key="6">
    <source>
        <dbReference type="SMART" id="SM00835"/>
    </source>
</evidence>
<dbReference type="Gene3D" id="2.60.120.10">
    <property type="entry name" value="Jelly Rolls"/>
    <property type="match status" value="2"/>
</dbReference>
<feature type="domain" description="Cupin type-1" evidence="6">
    <location>
        <begin position="148"/>
        <end position="291"/>
    </location>
</feature>
<evidence type="ECO:0000256" key="3">
    <source>
        <dbReference type="PIRSR" id="PIRSR617774-2"/>
    </source>
</evidence>
<feature type="binding site" evidence="3">
    <location>
        <position position="423"/>
    </location>
    <ligand>
        <name>Mn(2+)</name>
        <dbReference type="ChEBI" id="CHEBI:29035"/>
        <label>2</label>
    </ligand>
</feature>
<evidence type="ECO:0000256" key="4">
    <source>
        <dbReference type="SAM" id="MobiDB-lite"/>
    </source>
</evidence>
<accession>A0AAN9U970</accession>
<reference evidence="7 8" key="1">
    <citation type="journal article" date="2023" name="PLoS ONE">
        <title>Cytospora paraplurivora sp. nov. isolated from orchards with fruit tree decline syndrome in Ontario, Canada.</title>
        <authorList>
            <person name="Ilyukhin E."/>
            <person name="Nguyen H.D.T."/>
            <person name="Castle A.J."/>
            <person name="Ellouze W."/>
        </authorList>
    </citation>
    <scope>NUCLEOTIDE SEQUENCE [LARGE SCALE GENOMIC DNA]</scope>
    <source>
        <strain evidence="7 8">FDS-564</strain>
    </source>
</reference>
<dbReference type="InterPro" id="IPR014710">
    <property type="entry name" value="RmlC-like_jellyroll"/>
</dbReference>
<organism evidence="7 8">
    <name type="scientific">Cytospora paraplurivora</name>
    <dbReference type="NCBI Taxonomy" id="2898453"/>
    <lineage>
        <taxon>Eukaryota</taxon>
        <taxon>Fungi</taxon>
        <taxon>Dikarya</taxon>
        <taxon>Ascomycota</taxon>
        <taxon>Pezizomycotina</taxon>
        <taxon>Sordariomycetes</taxon>
        <taxon>Sordariomycetidae</taxon>
        <taxon>Diaporthales</taxon>
        <taxon>Cytosporaceae</taxon>
        <taxon>Cytospora</taxon>
    </lineage>
</organism>
<feature type="binding site" evidence="3">
    <location>
        <position position="196"/>
    </location>
    <ligand>
        <name>Mn(2+)</name>
        <dbReference type="ChEBI" id="CHEBI:29035"/>
        <label>1</label>
    </ligand>
</feature>
<evidence type="ECO:0000256" key="1">
    <source>
        <dbReference type="ARBA" id="ARBA00022723"/>
    </source>
</evidence>
<proteinExistence type="predicted"/>
<dbReference type="AlphaFoldDB" id="A0AAN9U970"/>
<feature type="binding site" evidence="3">
    <location>
        <position position="379"/>
    </location>
    <ligand>
        <name>Mn(2+)</name>
        <dbReference type="ChEBI" id="CHEBI:29035"/>
        <label>2</label>
    </ligand>
</feature>
<feature type="binding site" evidence="3">
    <location>
        <position position="377"/>
    </location>
    <ligand>
        <name>Mn(2+)</name>
        <dbReference type="ChEBI" id="CHEBI:29035"/>
        <label>2</label>
    </ligand>
</feature>
<dbReference type="NCBIfam" id="TIGR03404">
    <property type="entry name" value="bicupin_oxalic"/>
    <property type="match status" value="1"/>
</dbReference>
<gene>
    <name evidence="7" type="ORF">SLS53_004988</name>
</gene>
<feature type="region of interest" description="Disordered" evidence="4">
    <location>
        <begin position="33"/>
        <end position="52"/>
    </location>
</feature>
<evidence type="ECO:0000313" key="7">
    <source>
        <dbReference type="EMBL" id="KAK7740925.1"/>
    </source>
</evidence>
<dbReference type="InterPro" id="IPR017774">
    <property type="entry name" value="Bicupin_oxalate_deCO2ase/Oxase"/>
</dbReference>
<evidence type="ECO:0000256" key="2">
    <source>
        <dbReference type="PIRSR" id="PIRSR617774-1"/>
    </source>
</evidence>
<feature type="domain" description="Cupin type-1" evidence="6">
    <location>
        <begin position="332"/>
        <end position="473"/>
    </location>
</feature>
<feature type="binding site" evidence="3">
    <location>
        <position position="239"/>
    </location>
    <ligand>
        <name>Mn(2+)</name>
        <dbReference type="ChEBI" id="CHEBI:29035"/>
        <label>1</label>
    </ligand>
</feature>
<dbReference type="GO" id="GO:0033609">
    <property type="term" value="P:oxalate metabolic process"/>
    <property type="evidence" value="ECO:0007669"/>
    <property type="project" value="InterPro"/>
</dbReference>
<dbReference type="Pfam" id="PF00190">
    <property type="entry name" value="Cupin_1"/>
    <property type="match status" value="2"/>
</dbReference>